<accession>A0A699JCX9</accession>
<evidence type="ECO:0000313" key="1">
    <source>
        <dbReference type="EMBL" id="GFA24191.1"/>
    </source>
</evidence>
<sequence length="145" mass="16238">MLTEALKAGQILNEEKLAFLADLGIPDGQATQTTILNNDAFQTEDPDAYDSNRDDVLNAKAILMANLSNYSSDFISEEAVQDTNLYAQQDSMILSVIDRMSEQMINHELQVHVRDSCPNAYKPSAKLPAVTLKNKVKRVRIEVFY</sequence>
<gene>
    <name evidence="1" type="ORF">Tci_596163</name>
</gene>
<organism evidence="1">
    <name type="scientific">Tanacetum cinerariifolium</name>
    <name type="common">Dalmatian daisy</name>
    <name type="synonym">Chrysanthemum cinerariifolium</name>
    <dbReference type="NCBI Taxonomy" id="118510"/>
    <lineage>
        <taxon>Eukaryota</taxon>
        <taxon>Viridiplantae</taxon>
        <taxon>Streptophyta</taxon>
        <taxon>Embryophyta</taxon>
        <taxon>Tracheophyta</taxon>
        <taxon>Spermatophyta</taxon>
        <taxon>Magnoliopsida</taxon>
        <taxon>eudicotyledons</taxon>
        <taxon>Gunneridae</taxon>
        <taxon>Pentapetalae</taxon>
        <taxon>asterids</taxon>
        <taxon>campanulids</taxon>
        <taxon>Asterales</taxon>
        <taxon>Asteraceae</taxon>
        <taxon>Asteroideae</taxon>
        <taxon>Anthemideae</taxon>
        <taxon>Anthemidinae</taxon>
        <taxon>Tanacetum</taxon>
    </lineage>
</organism>
<comment type="caution">
    <text evidence="1">The sequence shown here is derived from an EMBL/GenBank/DDBJ whole genome shotgun (WGS) entry which is preliminary data.</text>
</comment>
<evidence type="ECO:0008006" key="2">
    <source>
        <dbReference type="Google" id="ProtNLM"/>
    </source>
</evidence>
<protein>
    <recommendedName>
        <fullName evidence="2">Integrase, catalytic region, zinc finger, CCHC-type, peptidase aspartic, catalytic</fullName>
    </recommendedName>
</protein>
<name>A0A699JCX9_TANCI</name>
<proteinExistence type="predicted"/>
<dbReference type="EMBL" id="BKCJ010391182">
    <property type="protein sequence ID" value="GFA24191.1"/>
    <property type="molecule type" value="Genomic_DNA"/>
</dbReference>
<dbReference type="AlphaFoldDB" id="A0A699JCX9"/>
<reference evidence="1" key="1">
    <citation type="journal article" date="2019" name="Sci. Rep.">
        <title>Draft genome of Tanacetum cinerariifolium, the natural source of mosquito coil.</title>
        <authorList>
            <person name="Yamashiro T."/>
            <person name="Shiraishi A."/>
            <person name="Satake H."/>
            <person name="Nakayama K."/>
        </authorList>
    </citation>
    <scope>NUCLEOTIDE SEQUENCE</scope>
</reference>